<reference evidence="2 3" key="1">
    <citation type="submission" date="2017-08" db="EMBL/GenBank/DDBJ databases">
        <title>Complete Genome Sequence of Bacillus kochii Oregon-R-modENCODE STRAIN BDGP4, isolated from Drosophila melanogaster gut.</title>
        <authorList>
            <person name="Wan K.H."/>
            <person name="Yu C."/>
            <person name="Park S."/>
            <person name="Hammonds A.S."/>
            <person name="Booth B.W."/>
            <person name="Celniker S.E."/>
        </authorList>
    </citation>
    <scope>NUCLEOTIDE SEQUENCE [LARGE SCALE GENOMIC DNA]</scope>
    <source>
        <strain evidence="2 3">BDGP4</strain>
    </source>
</reference>
<organism evidence="2 3">
    <name type="scientific">Cytobacillus kochii</name>
    <dbReference type="NCBI Taxonomy" id="859143"/>
    <lineage>
        <taxon>Bacteria</taxon>
        <taxon>Bacillati</taxon>
        <taxon>Bacillota</taxon>
        <taxon>Bacilli</taxon>
        <taxon>Bacillales</taxon>
        <taxon>Bacillaceae</taxon>
        <taxon>Cytobacillus</taxon>
    </lineage>
</organism>
<dbReference type="SUPFAM" id="SSF55729">
    <property type="entry name" value="Acyl-CoA N-acyltransferases (Nat)"/>
    <property type="match status" value="1"/>
</dbReference>
<evidence type="ECO:0000259" key="1">
    <source>
        <dbReference type="PROSITE" id="PS51186"/>
    </source>
</evidence>
<dbReference type="Gene3D" id="3.40.630.30">
    <property type="match status" value="1"/>
</dbReference>
<evidence type="ECO:0000313" key="3">
    <source>
        <dbReference type="Proteomes" id="UP000215137"/>
    </source>
</evidence>
<accession>A0A248TGU5</accession>
<sequence>MSQQEAEEISLTWQYDAPYDFYNMEEDEEDLVAFLDEKERGEFVFFVKDEEELIAFLMIEQMGDSMDLGLGMRPDLTGQGKGATFLKAAMCFLRKNYEPKQMTLSIATFNKRAIKLYKRVGFRTSRIYMHETNGSTYEFINMVIDCYKSV</sequence>
<dbReference type="InterPro" id="IPR000182">
    <property type="entry name" value="GNAT_dom"/>
</dbReference>
<dbReference type="EMBL" id="CP022983">
    <property type="protein sequence ID" value="ASV67395.1"/>
    <property type="molecule type" value="Genomic_DNA"/>
</dbReference>
<feature type="domain" description="N-acetyltransferase" evidence="1">
    <location>
        <begin position="1"/>
        <end position="143"/>
    </location>
</feature>
<keyword evidence="2" id="KW-0808">Transferase</keyword>
<protein>
    <submittedName>
        <fullName evidence="2">GNAT family N-acetyltransferase</fullName>
    </submittedName>
</protein>
<dbReference type="KEGG" id="bko:CKF48_08680"/>
<dbReference type="Proteomes" id="UP000215137">
    <property type="component" value="Chromosome"/>
</dbReference>
<dbReference type="PROSITE" id="PS51186">
    <property type="entry name" value="GNAT"/>
    <property type="match status" value="1"/>
</dbReference>
<gene>
    <name evidence="2" type="ORF">CKF48_08680</name>
</gene>
<dbReference type="Pfam" id="PF00583">
    <property type="entry name" value="Acetyltransf_1"/>
    <property type="match status" value="1"/>
</dbReference>
<dbReference type="InterPro" id="IPR016181">
    <property type="entry name" value="Acyl_CoA_acyltransferase"/>
</dbReference>
<dbReference type="GO" id="GO:0016747">
    <property type="term" value="F:acyltransferase activity, transferring groups other than amino-acyl groups"/>
    <property type="evidence" value="ECO:0007669"/>
    <property type="project" value="InterPro"/>
</dbReference>
<keyword evidence="3" id="KW-1185">Reference proteome</keyword>
<evidence type="ECO:0000313" key="2">
    <source>
        <dbReference type="EMBL" id="ASV67395.1"/>
    </source>
</evidence>
<proteinExistence type="predicted"/>
<name>A0A248TGU5_9BACI</name>
<dbReference type="RefSeq" id="WP_095370969.1">
    <property type="nucleotide sequence ID" value="NZ_CP022983.1"/>
</dbReference>
<dbReference type="OrthoDB" id="423921at2"/>
<dbReference type="AlphaFoldDB" id="A0A248TGU5"/>